<accession>A0A532V3N7</accession>
<evidence type="ECO:0000313" key="4">
    <source>
        <dbReference type="Proteomes" id="UP000319619"/>
    </source>
</evidence>
<sequence length="362" mass="39811">MNWRLCIVLLILAGTLVSVNDGLADGPSEAGVIFLKLVPGTRPAGMGEAFVAQADDATATWWNTAGMGFLTRQELALMYVNLLPQFHLDDLYYSFISYVQPIEYWGTVGGNIIFTNYGKTEGRDENNMPTGTFHSYDVAFTAAYGTALKMDRNGKPLQKGLAMGVAAKFIYSHLADQGAGAEKGSGVGTSMAIDIGVLYKEAFIRGLSLGATLTNMGPAISYIDRAQADPLPMTIRIGGSYKLMNSEFNELIVNLDFQKELVDRYDDGKAVPFYIAMFSSWSNNDLTNEIEGVIPNIGMEYWYNRMVGLRLGYYHDILGDRFPLSFGFSLKYSSYEFDFGYVSAGEGHPLTDTMMFSLSLGI</sequence>
<dbReference type="Proteomes" id="UP000319619">
    <property type="component" value="Unassembled WGS sequence"/>
</dbReference>
<feature type="domain" description="Type IX secretion system protein PorV" evidence="2">
    <location>
        <begin position="31"/>
        <end position="263"/>
    </location>
</feature>
<dbReference type="InterPro" id="IPR045741">
    <property type="entry name" value="PorV"/>
</dbReference>
<name>A0A532V3N7_UNCL8</name>
<dbReference type="NCBIfam" id="NF033709">
    <property type="entry name" value="PorV_fam"/>
    <property type="match status" value="1"/>
</dbReference>
<keyword evidence="1" id="KW-0732">Signal</keyword>
<evidence type="ECO:0000259" key="2">
    <source>
        <dbReference type="Pfam" id="PF19572"/>
    </source>
</evidence>
<comment type="caution">
    <text evidence="3">The sequence shown here is derived from an EMBL/GenBank/DDBJ whole genome shotgun (WGS) entry which is preliminary data.</text>
</comment>
<reference evidence="3 4" key="1">
    <citation type="submission" date="2017-06" db="EMBL/GenBank/DDBJ databases">
        <title>Novel microbial phyla capable of carbon fixation and sulfur reduction in deep-sea sediments.</title>
        <authorList>
            <person name="Huang J."/>
            <person name="Baker B."/>
            <person name="Wang Y."/>
        </authorList>
    </citation>
    <scope>NUCLEOTIDE SEQUENCE [LARGE SCALE GENOMIC DNA]</scope>
    <source>
        <strain evidence="3">B3_LCP</strain>
    </source>
</reference>
<feature type="chain" id="PRO_5022117919" description="Type IX secretion system protein PorV domain-containing protein" evidence="1">
    <location>
        <begin position="25"/>
        <end position="362"/>
    </location>
</feature>
<organism evidence="3 4">
    <name type="scientific">candidate division LCP-89 bacterium B3_LCP</name>
    <dbReference type="NCBI Taxonomy" id="2012998"/>
    <lineage>
        <taxon>Bacteria</taxon>
        <taxon>Pseudomonadati</taxon>
        <taxon>Bacteria division LCP-89</taxon>
    </lineage>
</organism>
<dbReference type="EMBL" id="NJBN01000002">
    <property type="protein sequence ID" value="TKJ41805.1"/>
    <property type="molecule type" value="Genomic_DNA"/>
</dbReference>
<protein>
    <recommendedName>
        <fullName evidence="2">Type IX secretion system protein PorV domain-containing protein</fullName>
    </recommendedName>
</protein>
<dbReference type="Gene3D" id="2.40.160.60">
    <property type="entry name" value="Outer membrane protein transport protein (OMPP1/FadL/TodX)"/>
    <property type="match status" value="1"/>
</dbReference>
<dbReference type="AlphaFoldDB" id="A0A532V3N7"/>
<proteinExistence type="predicted"/>
<evidence type="ECO:0000313" key="3">
    <source>
        <dbReference type="EMBL" id="TKJ41805.1"/>
    </source>
</evidence>
<gene>
    <name evidence="3" type="ORF">CEE37_04350</name>
</gene>
<dbReference type="Pfam" id="PF19572">
    <property type="entry name" value="PorV"/>
    <property type="match status" value="1"/>
</dbReference>
<evidence type="ECO:0000256" key="1">
    <source>
        <dbReference type="SAM" id="SignalP"/>
    </source>
</evidence>
<feature type="signal peptide" evidence="1">
    <location>
        <begin position="1"/>
        <end position="24"/>
    </location>
</feature>